<organism evidence="1 2">
    <name type="scientific">Aphanomyces astaci</name>
    <name type="common">Crayfish plague agent</name>
    <dbReference type="NCBI Taxonomy" id="112090"/>
    <lineage>
        <taxon>Eukaryota</taxon>
        <taxon>Sar</taxon>
        <taxon>Stramenopiles</taxon>
        <taxon>Oomycota</taxon>
        <taxon>Saprolegniomycetes</taxon>
        <taxon>Saprolegniales</taxon>
        <taxon>Verrucalvaceae</taxon>
        <taxon>Aphanomyces</taxon>
    </lineage>
</organism>
<evidence type="ECO:0000313" key="1">
    <source>
        <dbReference type="EMBL" id="KAF0711171.1"/>
    </source>
</evidence>
<comment type="caution">
    <text evidence="1">The sequence shown here is derived from an EMBL/GenBank/DDBJ whole genome shotgun (WGS) entry which is preliminary data.</text>
</comment>
<reference evidence="1 2" key="1">
    <citation type="submission" date="2019-06" db="EMBL/GenBank/DDBJ databases">
        <title>Genomics analysis of Aphanomyces spp. identifies a new class of oomycete effector associated with host adaptation.</title>
        <authorList>
            <person name="Gaulin E."/>
        </authorList>
    </citation>
    <scope>NUCLEOTIDE SEQUENCE [LARGE SCALE GENOMIC DNA]</scope>
    <source>
        <strain evidence="1 2">E</strain>
    </source>
</reference>
<sequence length="155" mass="18012">MSAQWIWYPRSVCPLDLARPPRVPIRYAHAPYRIGLYPTKQPLDHSKVSCTLYSWQLLFLEHRTGVLQFSRAFRHFQISRVTVNHGEHSTPNATKRTYKRIPLSAKKRIVDAFNNAMDWKRVAQAKGVNISSARNWLHLDSLTSKQRGGNKYHDS</sequence>
<dbReference type="EMBL" id="VJMI01018237">
    <property type="protein sequence ID" value="KAF0711171.1"/>
    <property type="molecule type" value="Genomic_DNA"/>
</dbReference>
<proteinExistence type="predicted"/>
<evidence type="ECO:0000313" key="2">
    <source>
        <dbReference type="Proteomes" id="UP000469452"/>
    </source>
</evidence>
<name>A0A6A4ZSC4_APHAT</name>
<gene>
    <name evidence="1" type="ORF">AaE_012259</name>
</gene>
<dbReference type="VEuPathDB" id="FungiDB:H257_17201"/>
<dbReference type="Proteomes" id="UP000469452">
    <property type="component" value="Unassembled WGS sequence"/>
</dbReference>
<dbReference type="AlphaFoldDB" id="A0A6A4ZSC4"/>
<protein>
    <submittedName>
        <fullName evidence="1">Uncharacterized protein</fullName>
    </submittedName>
</protein>
<accession>A0A6A4ZSC4</accession>